<proteinExistence type="predicted"/>
<gene>
    <name evidence="8" type="ORF">THAPSDRAFT_11427</name>
</gene>
<evidence type="ECO:0000256" key="4">
    <source>
        <dbReference type="ARBA" id="ARBA00023098"/>
    </source>
</evidence>
<evidence type="ECO:0000256" key="2">
    <source>
        <dbReference type="ARBA" id="ARBA00022516"/>
    </source>
</evidence>
<dbReference type="GO" id="GO:0006654">
    <property type="term" value="P:phosphatidic acid biosynthetic process"/>
    <property type="evidence" value="ECO:0000318"/>
    <property type="project" value="GO_Central"/>
</dbReference>
<dbReference type="KEGG" id="tps:THAPSDRAFT_11427"/>
<evidence type="ECO:0000313" key="8">
    <source>
        <dbReference type="EMBL" id="EED88038.1"/>
    </source>
</evidence>
<evidence type="ECO:0000256" key="3">
    <source>
        <dbReference type="ARBA" id="ARBA00022679"/>
    </source>
</evidence>
<dbReference type="RefSeq" id="XP_002294678.1">
    <property type="nucleotide sequence ID" value="XM_002294642.1"/>
</dbReference>
<sequence>MAPVLLFLALLVHISMLSSTATAFQLPSSSSRFTANRQICNSGHRHKHHQHCRTSPRLEPLFASVERTSEPMSFSLQEEDDSSQQLHVSASTFDTDEKSHHGNVSLINTNEIEVSLSQQPPTTSKTTSSIQNQPSHKLTIPEMGGFQFTKNDKPKVLNLYGLYNLFTIAVTMPFWLAAMEILQWLGDNIEGFDKDRAMFDYSGKVWCRVYLTLVDSYPEIAGDVERLKNKKSLLGDGGGENQACMYVANHASFLDIAVLCCVLDPVFKFIAKDSLKKFPGVGKQLCGGEHVLIDRSNKRSQLRTFKQAITYLQNGVSVMAFPEGARSPDGRLMDFKPGLFSMATKANVPIVPLSIANTHAVMPTVGFLPVQRGKGKLRVYVHEPIEVEGKSEEAIAREVREVLLSELPLDQHPLEYGEEEI</sequence>
<dbReference type="HOGENOM" id="CLU_652999_0_0_1"/>
<dbReference type="AlphaFoldDB" id="B8CEH9"/>
<feature type="signal peptide" evidence="6">
    <location>
        <begin position="1"/>
        <end position="23"/>
    </location>
</feature>
<dbReference type="PANTHER" id="PTHR10434">
    <property type="entry name" value="1-ACYL-SN-GLYCEROL-3-PHOSPHATE ACYLTRANSFERASE"/>
    <property type="match status" value="1"/>
</dbReference>
<keyword evidence="5" id="KW-0012">Acyltransferase</keyword>
<dbReference type="SMART" id="SM00563">
    <property type="entry name" value="PlsC"/>
    <property type="match status" value="1"/>
</dbReference>
<evidence type="ECO:0000256" key="6">
    <source>
        <dbReference type="SAM" id="SignalP"/>
    </source>
</evidence>
<dbReference type="Proteomes" id="UP000001449">
    <property type="component" value="Chromosome 20"/>
</dbReference>
<evidence type="ECO:0000313" key="9">
    <source>
        <dbReference type="Proteomes" id="UP000001449"/>
    </source>
</evidence>
<reference evidence="8 9" key="2">
    <citation type="journal article" date="2008" name="Nature">
        <title>The Phaeodactylum genome reveals the evolutionary history of diatom genomes.</title>
        <authorList>
            <person name="Bowler C."/>
            <person name="Allen A.E."/>
            <person name="Badger J.H."/>
            <person name="Grimwood J."/>
            <person name="Jabbari K."/>
            <person name="Kuo A."/>
            <person name="Maheswari U."/>
            <person name="Martens C."/>
            <person name="Maumus F."/>
            <person name="Otillar R.P."/>
            <person name="Rayko E."/>
            <person name="Salamov A."/>
            <person name="Vandepoele K."/>
            <person name="Beszteri B."/>
            <person name="Gruber A."/>
            <person name="Heijde M."/>
            <person name="Katinka M."/>
            <person name="Mock T."/>
            <person name="Valentin K."/>
            <person name="Verret F."/>
            <person name="Berges J.A."/>
            <person name="Brownlee C."/>
            <person name="Cadoret J.P."/>
            <person name="Chiovitti A."/>
            <person name="Choi C.J."/>
            <person name="Coesel S."/>
            <person name="De Martino A."/>
            <person name="Detter J.C."/>
            <person name="Durkin C."/>
            <person name="Falciatore A."/>
            <person name="Fournet J."/>
            <person name="Haruta M."/>
            <person name="Huysman M.J."/>
            <person name="Jenkins B.D."/>
            <person name="Jiroutova K."/>
            <person name="Jorgensen R.E."/>
            <person name="Joubert Y."/>
            <person name="Kaplan A."/>
            <person name="Kroger N."/>
            <person name="Kroth P.G."/>
            <person name="La Roche J."/>
            <person name="Lindquist E."/>
            <person name="Lommer M."/>
            <person name="Martin-Jezequel V."/>
            <person name="Lopez P.J."/>
            <person name="Lucas S."/>
            <person name="Mangogna M."/>
            <person name="McGinnis K."/>
            <person name="Medlin L.K."/>
            <person name="Montsant A."/>
            <person name="Oudot-Le Secq M.P."/>
            <person name="Napoli C."/>
            <person name="Obornik M."/>
            <person name="Parker M.S."/>
            <person name="Petit J.L."/>
            <person name="Porcel B.M."/>
            <person name="Poulsen N."/>
            <person name="Robison M."/>
            <person name="Rychlewski L."/>
            <person name="Rynearson T.A."/>
            <person name="Schmutz J."/>
            <person name="Shapiro H."/>
            <person name="Siaut M."/>
            <person name="Stanley M."/>
            <person name="Sussman M.R."/>
            <person name="Taylor A.R."/>
            <person name="Vardi A."/>
            <person name="von Dassow P."/>
            <person name="Vyverman W."/>
            <person name="Willis A."/>
            <person name="Wyrwicz L.S."/>
            <person name="Rokhsar D.S."/>
            <person name="Weissenbach J."/>
            <person name="Armbrust E.V."/>
            <person name="Green B.R."/>
            <person name="Van de Peer Y."/>
            <person name="Grigoriev I.V."/>
        </authorList>
    </citation>
    <scope>NUCLEOTIDE SEQUENCE [LARGE SCALE GENOMIC DNA]</scope>
    <source>
        <strain evidence="8 9">CCMP1335</strain>
    </source>
</reference>
<evidence type="ECO:0000259" key="7">
    <source>
        <dbReference type="SMART" id="SM00563"/>
    </source>
</evidence>
<evidence type="ECO:0000256" key="5">
    <source>
        <dbReference type="ARBA" id="ARBA00023315"/>
    </source>
</evidence>
<keyword evidence="2" id="KW-0444">Lipid biosynthesis</keyword>
<dbReference type="PANTHER" id="PTHR10434:SF64">
    <property type="entry name" value="1-ACYL-SN-GLYCEROL-3-PHOSPHATE ACYLTRANSFERASE-RELATED"/>
    <property type="match status" value="1"/>
</dbReference>
<accession>B8CEH9</accession>
<dbReference type="EMBL" id="CM000652">
    <property type="protein sequence ID" value="EED88038.1"/>
    <property type="molecule type" value="Genomic_DNA"/>
</dbReference>
<comment type="pathway">
    <text evidence="1">Lipid metabolism.</text>
</comment>
<dbReference type="CDD" id="cd07989">
    <property type="entry name" value="LPLAT_AGPAT-like"/>
    <property type="match status" value="1"/>
</dbReference>
<dbReference type="GO" id="GO:0003841">
    <property type="term" value="F:1-acylglycerol-3-phosphate O-acyltransferase activity"/>
    <property type="evidence" value="ECO:0000318"/>
    <property type="project" value="GO_Central"/>
</dbReference>
<reference evidence="8 9" key="1">
    <citation type="journal article" date="2004" name="Science">
        <title>The genome of the diatom Thalassiosira pseudonana: ecology, evolution, and metabolism.</title>
        <authorList>
            <person name="Armbrust E.V."/>
            <person name="Berges J.A."/>
            <person name="Bowler C."/>
            <person name="Green B.R."/>
            <person name="Martinez D."/>
            <person name="Putnam N.H."/>
            <person name="Zhou S."/>
            <person name="Allen A.E."/>
            <person name="Apt K.E."/>
            <person name="Bechner M."/>
            <person name="Brzezinski M.A."/>
            <person name="Chaal B.K."/>
            <person name="Chiovitti A."/>
            <person name="Davis A.K."/>
            <person name="Demarest M.S."/>
            <person name="Detter J.C."/>
            <person name="Glavina T."/>
            <person name="Goodstein D."/>
            <person name="Hadi M.Z."/>
            <person name="Hellsten U."/>
            <person name="Hildebrand M."/>
            <person name="Jenkins B.D."/>
            <person name="Jurka J."/>
            <person name="Kapitonov V.V."/>
            <person name="Kroger N."/>
            <person name="Lau W.W."/>
            <person name="Lane T.W."/>
            <person name="Larimer F.W."/>
            <person name="Lippmeier J.C."/>
            <person name="Lucas S."/>
            <person name="Medina M."/>
            <person name="Montsant A."/>
            <person name="Obornik M."/>
            <person name="Parker M.S."/>
            <person name="Palenik B."/>
            <person name="Pazour G.J."/>
            <person name="Richardson P.M."/>
            <person name="Rynearson T.A."/>
            <person name="Saito M.A."/>
            <person name="Schwartz D.C."/>
            <person name="Thamatrakoln K."/>
            <person name="Valentin K."/>
            <person name="Vardi A."/>
            <person name="Wilkerson F.P."/>
            <person name="Rokhsar D.S."/>
        </authorList>
    </citation>
    <scope>NUCLEOTIDE SEQUENCE [LARGE SCALE GENOMIC DNA]</scope>
    <source>
        <strain evidence="8 9">CCMP1335</strain>
    </source>
</reference>
<name>B8CEH9_THAPS</name>
<dbReference type="Pfam" id="PF01553">
    <property type="entry name" value="Acyltransferase"/>
    <property type="match status" value="1"/>
</dbReference>
<feature type="chain" id="PRO_5002866542" description="Phospholipid/glycerol acyltransferase domain-containing protein" evidence="6">
    <location>
        <begin position="24"/>
        <end position="421"/>
    </location>
</feature>
<evidence type="ECO:0000256" key="1">
    <source>
        <dbReference type="ARBA" id="ARBA00005189"/>
    </source>
</evidence>
<dbReference type="InterPro" id="IPR002123">
    <property type="entry name" value="Plipid/glycerol_acylTrfase"/>
</dbReference>
<keyword evidence="4" id="KW-0443">Lipid metabolism</keyword>
<keyword evidence="9" id="KW-1185">Reference proteome</keyword>
<dbReference type="STRING" id="35128.B8CEH9"/>
<feature type="domain" description="Phospholipid/glycerol acyltransferase" evidence="7">
    <location>
        <begin position="244"/>
        <end position="358"/>
    </location>
</feature>
<keyword evidence="6" id="KW-0732">Signal</keyword>
<dbReference type="SUPFAM" id="SSF69593">
    <property type="entry name" value="Glycerol-3-phosphate (1)-acyltransferase"/>
    <property type="match status" value="1"/>
</dbReference>
<dbReference type="GeneID" id="7448483"/>
<organism evidence="8 9">
    <name type="scientific">Thalassiosira pseudonana</name>
    <name type="common">Marine diatom</name>
    <name type="synonym">Cyclotella nana</name>
    <dbReference type="NCBI Taxonomy" id="35128"/>
    <lineage>
        <taxon>Eukaryota</taxon>
        <taxon>Sar</taxon>
        <taxon>Stramenopiles</taxon>
        <taxon>Ochrophyta</taxon>
        <taxon>Bacillariophyta</taxon>
        <taxon>Coscinodiscophyceae</taxon>
        <taxon>Thalassiosirophycidae</taxon>
        <taxon>Thalassiosirales</taxon>
        <taxon>Thalassiosiraceae</taxon>
        <taxon>Thalassiosira</taxon>
    </lineage>
</organism>
<protein>
    <recommendedName>
        <fullName evidence="7">Phospholipid/glycerol acyltransferase domain-containing protein</fullName>
    </recommendedName>
</protein>
<keyword evidence="3" id="KW-0808">Transferase</keyword>
<dbReference type="eggNOG" id="KOG2848">
    <property type="taxonomic scope" value="Eukaryota"/>
</dbReference>
<dbReference type="PaxDb" id="35128-Thaps11427"/>
<dbReference type="InParanoid" id="B8CEH9"/>